<evidence type="ECO:0000313" key="7">
    <source>
        <dbReference type="Proteomes" id="UP000005220"/>
    </source>
</evidence>
<organism evidence="6 7">
    <name type="scientific">Kazachstania africana (strain ATCC 22294 / BCRC 22015 / CBS 2517 / CECT 1963 / NBRC 1671 / NRRL Y-8276)</name>
    <name type="common">Yeast</name>
    <name type="synonym">Kluyveromyces africanus</name>
    <dbReference type="NCBI Taxonomy" id="1071382"/>
    <lineage>
        <taxon>Eukaryota</taxon>
        <taxon>Fungi</taxon>
        <taxon>Dikarya</taxon>
        <taxon>Ascomycota</taxon>
        <taxon>Saccharomycotina</taxon>
        <taxon>Saccharomycetes</taxon>
        <taxon>Saccharomycetales</taxon>
        <taxon>Saccharomycetaceae</taxon>
        <taxon>Kazachstania</taxon>
    </lineage>
</organism>
<dbReference type="OrthoDB" id="2354757at2759"/>
<dbReference type="eggNOG" id="ENOG502S1J0">
    <property type="taxonomic scope" value="Eukaryota"/>
</dbReference>
<name>H2AM71_KAZAF</name>
<accession>H2AM71</accession>
<protein>
    <recommendedName>
        <fullName evidence="8">PH-response regulator protein palI/RIM9</fullName>
    </recommendedName>
</protein>
<sequence>MLWPLFSTTKILVILLTLVIIFQIFPILSVPLTDSIALCTHGGLTYGVFGWCQILGPNKFCTKPHIGYAEIYKDASLVLPSSSKFPVSKLLIVHVFALANTTVLWIIVLFINFTDLGRQPRFLLLGAVISLPDFVLSLFSFLVDILLFANHLGWPGWLGFSSVIMIAPVCSMLWSYRRTVSIRNYEALKNEVERISSIEAYSINGLDGVAIQSTHSQSEIAVPKTRFARPGSTYESSILA</sequence>
<evidence type="ECO:0000256" key="1">
    <source>
        <dbReference type="ARBA" id="ARBA00004141"/>
    </source>
</evidence>
<dbReference type="HOGENOM" id="CLU_084537_1_0_1"/>
<evidence type="ECO:0000256" key="2">
    <source>
        <dbReference type="ARBA" id="ARBA00022692"/>
    </source>
</evidence>
<dbReference type="GO" id="GO:0000328">
    <property type="term" value="C:fungal-type vacuole lumen"/>
    <property type="evidence" value="ECO:0007669"/>
    <property type="project" value="EnsemblFungi"/>
</dbReference>
<evidence type="ECO:0008006" key="8">
    <source>
        <dbReference type="Google" id="ProtNLM"/>
    </source>
</evidence>
<feature type="transmembrane region" description="Helical" evidence="5">
    <location>
        <begin position="154"/>
        <end position="174"/>
    </location>
</feature>
<dbReference type="GO" id="GO:0030437">
    <property type="term" value="P:ascospore formation"/>
    <property type="evidence" value="ECO:0007669"/>
    <property type="project" value="EnsemblFungi"/>
</dbReference>
<feature type="transmembrane region" description="Helical" evidence="5">
    <location>
        <begin position="91"/>
        <end position="111"/>
    </location>
</feature>
<reference evidence="6 7" key="1">
    <citation type="journal article" date="2011" name="Proc. Natl. Acad. Sci. U.S.A.">
        <title>Evolutionary erosion of yeast sex chromosomes by mating-type switching accidents.</title>
        <authorList>
            <person name="Gordon J.L."/>
            <person name="Armisen D."/>
            <person name="Proux-Wera E."/>
            <person name="Oheigeartaigh S.S."/>
            <person name="Byrne K.P."/>
            <person name="Wolfe K.H."/>
        </authorList>
    </citation>
    <scope>NUCLEOTIDE SEQUENCE [LARGE SCALE GENOMIC DNA]</scope>
    <source>
        <strain evidence="7">ATCC 22294 / BCRC 22015 / CBS 2517 / CECT 1963 / NBRC 1671 / NRRL Y-8276</strain>
    </source>
</reference>
<feature type="transmembrane region" description="Helical" evidence="5">
    <location>
        <begin position="12"/>
        <end position="32"/>
    </location>
</feature>
<keyword evidence="4 5" id="KW-0472">Membrane</keyword>
<evidence type="ECO:0000313" key="6">
    <source>
        <dbReference type="EMBL" id="CCF55471.1"/>
    </source>
</evidence>
<keyword evidence="3 5" id="KW-1133">Transmembrane helix</keyword>
<dbReference type="AlphaFoldDB" id="H2AM71"/>
<dbReference type="Pfam" id="PF06687">
    <property type="entry name" value="SUR7"/>
    <property type="match status" value="1"/>
</dbReference>
<dbReference type="EMBL" id="HE650821">
    <property type="protein sequence ID" value="CCF55471.1"/>
    <property type="molecule type" value="Genomic_DNA"/>
</dbReference>
<evidence type="ECO:0000256" key="3">
    <source>
        <dbReference type="ARBA" id="ARBA00022989"/>
    </source>
</evidence>
<evidence type="ECO:0000256" key="4">
    <source>
        <dbReference type="ARBA" id="ARBA00023136"/>
    </source>
</evidence>
<dbReference type="STRING" id="1071382.H2AM71"/>
<dbReference type="InterPro" id="IPR051380">
    <property type="entry name" value="pH-response_reg_palI/RIM9"/>
</dbReference>
<dbReference type="Proteomes" id="UP000005220">
    <property type="component" value="Chromosome 1"/>
</dbReference>
<keyword evidence="7" id="KW-1185">Reference proteome</keyword>
<keyword evidence="2 5" id="KW-0812">Transmembrane</keyword>
<dbReference type="PANTHER" id="PTHR28013">
    <property type="entry name" value="PROTEIN DCV1-RELATED"/>
    <property type="match status" value="1"/>
</dbReference>
<comment type="subcellular location">
    <subcellularLocation>
        <location evidence="1">Membrane</location>
        <topology evidence="1">Multi-pass membrane protein</topology>
    </subcellularLocation>
</comment>
<dbReference type="GeneID" id="13885926"/>
<dbReference type="PANTHER" id="PTHR28013:SF3">
    <property type="entry name" value="PROTEIN DCV1-RELATED"/>
    <property type="match status" value="1"/>
</dbReference>
<dbReference type="KEGG" id="kaf:KAFR_0A00330"/>
<dbReference type="InParanoid" id="H2AM71"/>
<dbReference type="FunCoup" id="H2AM71">
    <property type="interactions" value="20"/>
</dbReference>
<dbReference type="RefSeq" id="XP_003954606.1">
    <property type="nucleotide sequence ID" value="XM_003954557.1"/>
</dbReference>
<dbReference type="GO" id="GO:0005886">
    <property type="term" value="C:plasma membrane"/>
    <property type="evidence" value="ECO:0007669"/>
    <property type="project" value="EnsemblFungi"/>
</dbReference>
<dbReference type="InterPro" id="IPR009571">
    <property type="entry name" value="SUR7/Rim9-like_fungi"/>
</dbReference>
<feature type="transmembrane region" description="Helical" evidence="5">
    <location>
        <begin position="123"/>
        <end position="148"/>
    </location>
</feature>
<proteinExistence type="predicted"/>
<dbReference type="GO" id="GO:0032153">
    <property type="term" value="C:cell division site"/>
    <property type="evidence" value="ECO:0007669"/>
    <property type="project" value="TreeGrafter"/>
</dbReference>
<dbReference type="GO" id="GO:0035838">
    <property type="term" value="C:growing cell tip"/>
    <property type="evidence" value="ECO:0007669"/>
    <property type="project" value="TreeGrafter"/>
</dbReference>
<evidence type="ECO:0000256" key="5">
    <source>
        <dbReference type="SAM" id="Phobius"/>
    </source>
</evidence>
<gene>
    <name evidence="6" type="primary">KAFR0A00330</name>
    <name evidence="6" type="ORF">KAFR_0A00330</name>
</gene>